<dbReference type="GO" id="GO:0003677">
    <property type="term" value="F:DNA binding"/>
    <property type="evidence" value="ECO:0007669"/>
    <property type="project" value="UniProtKB-UniRule"/>
</dbReference>
<keyword evidence="3 13" id="KW-0540">Nuclease</keyword>
<evidence type="ECO:0000256" key="10">
    <source>
        <dbReference type="ARBA" id="ARBA00023125"/>
    </source>
</evidence>
<dbReference type="Proteomes" id="UP000070383">
    <property type="component" value="Unassembled WGS sequence"/>
</dbReference>
<reference evidence="16" key="1">
    <citation type="submission" date="2016-01" db="EMBL/GenBank/DDBJ databases">
        <authorList>
            <person name="Mitreva M."/>
            <person name="Pepin K.H."/>
            <person name="Mihindukulasuriya K.A."/>
            <person name="Fulton R."/>
            <person name="Fronick C."/>
            <person name="O'Laughlin M."/>
            <person name="Miner T."/>
            <person name="Herter B."/>
            <person name="Rosa B.A."/>
            <person name="Cordes M."/>
            <person name="Tomlinson C."/>
            <person name="Wollam A."/>
            <person name="Palsikar V.B."/>
            <person name="Mardis E.R."/>
            <person name="Wilson R.K."/>
        </authorList>
    </citation>
    <scope>NUCLEOTIDE SEQUENCE [LARGE SCALE GENOMIC DNA]</scope>
    <source>
        <strain evidence="16">MJR8151</strain>
    </source>
</reference>
<dbReference type="InterPro" id="IPR033114">
    <property type="entry name" value="HNH_CAS9"/>
</dbReference>
<keyword evidence="7" id="KW-0460">Magnesium</keyword>
<evidence type="ECO:0000256" key="2">
    <source>
        <dbReference type="ARBA" id="ARBA00005244"/>
    </source>
</evidence>
<dbReference type="RefSeq" id="WP_060929447.1">
    <property type="nucleotide sequence ID" value="NZ_KQ955280.1"/>
</dbReference>
<keyword evidence="6 13" id="KW-0378">Hydrolase</keyword>
<evidence type="ECO:0000256" key="3">
    <source>
        <dbReference type="ARBA" id="ARBA00022722"/>
    </source>
</evidence>
<dbReference type="GO" id="GO:0016787">
    <property type="term" value="F:hydrolase activity"/>
    <property type="evidence" value="ECO:0007669"/>
    <property type="project" value="UniProtKB-KW"/>
</dbReference>
<protein>
    <recommendedName>
        <fullName evidence="13">CRISPR-associated endonuclease Cas9</fullName>
        <ecNumber evidence="13">3.1.-.-</ecNumber>
    </recommendedName>
</protein>
<dbReference type="InterPro" id="IPR036397">
    <property type="entry name" value="RNaseH_sf"/>
</dbReference>
<dbReference type="Pfam" id="PF13395">
    <property type="entry name" value="HNH_4"/>
    <property type="match status" value="1"/>
</dbReference>
<dbReference type="Pfam" id="PF16592">
    <property type="entry name" value="Cas9_REC"/>
    <property type="match status" value="1"/>
</dbReference>
<evidence type="ECO:0000256" key="1">
    <source>
        <dbReference type="ARBA" id="ARBA00001946"/>
    </source>
</evidence>
<evidence type="ECO:0000256" key="6">
    <source>
        <dbReference type="ARBA" id="ARBA00022801"/>
    </source>
</evidence>
<dbReference type="InterPro" id="IPR003615">
    <property type="entry name" value="HNH_nuc"/>
</dbReference>
<evidence type="ECO:0000256" key="11">
    <source>
        <dbReference type="ARBA" id="ARBA00023211"/>
    </source>
</evidence>
<dbReference type="PROSITE" id="PS51450">
    <property type="entry name" value="LRR"/>
    <property type="match status" value="1"/>
</dbReference>
<dbReference type="GO" id="GO:0046872">
    <property type="term" value="F:metal ion binding"/>
    <property type="evidence" value="ECO:0007669"/>
    <property type="project" value="UniProtKB-UniRule"/>
</dbReference>
<dbReference type="Gene3D" id="3.30.420.10">
    <property type="entry name" value="Ribonuclease H-like superfamily/Ribonuclease H"/>
    <property type="match status" value="1"/>
</dbReference>
<evidence type="ECO:0000259" key="14">
    <source>
        <dbReference type="PROSITE" id="PS51749"/>
    </source>
</evidence>
<dbReference type="PATRIC" id="fig|33036.3.peg.1092"/>
<feature type="active site" description="Proton acceptor for HNH nuclease domain" evidence="13">
    <location>
        <position position="871"/>
    </location>
</feature>
<dbReference type="InterPro" id="IPR032239">
    <property type="entry name" value="Cas9-BH"/>
</dbReference>
<evidence type="ECO:0000256" key="5">
    <source>
        <dbReference type="ARBA" id="ARBA00022759"/>
    </source>
</evidence>
<keyword evidence="10 13" id="KW-0238">DNA-binding</keyword>
<evidence type="ECO:0000256" key="12">
    <source>
        <dbReference type="ARBA" id="ARBA00046380"/>
    </source>
</evidence>
<comment type="caution">
    <text evidence="15">The sequence shown here is derived from an EMBL/GenBank/DDBJ whole genome shotgun (WGS) entry which is preliminary data.</text>
</comment>
<dbReference type="STRING" id="33036.HMPREF3200_01104"/>
<comment type="cofactor">
    <cofactor evidence="1">
        <name>Mg(2+)</name>
        <dbReference type="ChEBI" id="CHEBI:18420"/>
    </cofactor>
</comment>
<sequence>MGNYYLGLDIGTNSVGWAVTDENYNIERFKKKNMWGIRLFDEAKTAESRRIHRQARRMRQRKIQRLNLLMELFDVEISKVDESFFIRKKESDLHYEDKSQDSRYALFNDKEFNDKDYHNKYPTIFHLIMDLIENDEKKDIRLLYLACHYLIKNRGHFIFEGQKFDVNSSLNNNINKLKSHLDQFYNICLDFDNDKLIEILVNQNLNISEKSKKIKELLRKTNLEVGIANLIAGGSIKLSNMFDDDELKNFDYNSLSFKNSNFDEGRELFEEVLEDRFELVEILKDIHDASVLETMLSSASISPDGGKYISSSMINSYNKHKRDLKLLKKIIKKYKKSEYDNIFRDENIKNNYLSYTRTGINKNKKVQAKDNTDSDGFYKYIVKILKDIKENDSDEDIKYILSEIDKKNFVPKQRTKENSVIPYQLREIELRKIIDNQSKYHKFLNEVDEKGISVKEKIIALLTFRIPYYIGPLNPSYNEEKNFTTSWVKRLAKGKVTPWNFEDMVDIDASREAFIENKLNKCSFLLDETVLPKDSLLYQEYMVLNELNNLKINGQSINTDLKKSIYEELFKKYKKVTRKRLISYIKEKENTSGDIVITGIDGDFKQGLKSYIAFKEIIGEKIDNDIYRKEVEKIIRDISLYGDDKSFIQKKIKNENKLDLSDNQISKIAKLKFKDWGRFSKKLLVGIKASDKNTGEIDNIIGFMRNYNYNIMQLMANVFTFKDEIEKLNSKYYTYEKINVDYLDDLYLSAPAKRMLWQSFQIVDEIKNIKNSAPKKIFIEMARSKEDKPTRKMSRKSRLEKLYTDSKKQFIKLFGPDEYDKLNNEIKNKSESDFRWDNLYLYYTQFGRCMYSLDPIDLEELSNKNLYDQDHIYPKSKIYDDSIENRVLVKKQLNLDKSNEYPIPDRVLNKDKNKLLAFWKMLNEKELIGDKKYARLIRKSPFTDEELGDFIARQLVETRQATKETANMLRRLCPDSKIVYVKAKNVSDFRRKFDILKCRSINDLHHAHDAYLNIVVGNVFDTKFTSNPLNFIKNNSKNRSYNLEKIYDYDVIRNEKIAWLAERKEENQDGSIATVLKNLSKNDIRVTRRTYIKCEDLFDENIVRKGNGKFPLKENNNKSDTNKYGGYSGIKNAYFVLLEDEKHNRIIEAIPSFIYKKEKNGEKGSVINYLQNILGIKSAKILRDKIKIGSLLKIDKFPYNLAGKSGNGILISGGVQLILDKNTSKYIKKIENYKYKLDENKDYQINIFDKLSKEENIKLFDLFVDKFENSIYKNRVNIKLKEIKLARSKFEHLSIEEQIKTLTQMLILFGRENNAVNLEYIGLPKNTGKTKINKKINNKDIKIINQSITGLYETEEDLANI</sequence>
<dbReference type="GO" id="GO:0051607">
    <property type="term" value="P:defense response to virus"/>
    <property type="evidence" value="ECO:0007669"/>
    <property type="project" value="UniProtKB-UniRule"/>
</dbReference>
<dbReference type="InterPro" id="IPR032237">
    <property type="entry name" value="Cas9_PI"/>
</dbReference>
<keyword evidence="8 13" id="KW-0694">RNA-binding</keyword>
<dbReference type="NCBIfam" id="TIGR01865">
    <property type="entry name" value="cas_Csn1"/>
    <property type="match status" value="1"/>
</dbReference>
<dbReference type="GO" id="GO:0004519">
    <property type="term" value="F:endonuclease activity"/>
    <property type="evidence" value="ECO:0007669"/>
    <property type="project" value="UniProtKB-UniRule"/>
</dbReference>
<feature type="active site" description="For RuvC-like nuclease domain" evidence="13">
    <location>
        <position position="9"/>
    </location>
</feature>
<dbReference type="Pfam" id="PF16593">
    <property type="entry name" value="Cas9-BH"/>
    <property type="match status" value="1"/>
</dbReference>
<dbReference type="EMBL" id="LRPM01000041">
    <property type="protein sequence ID" value="KWZ77895.1"/>
    <property type="molecule type" value="Genomic_DNA"/>
</dbReference>
<comment type="function">
    <text evidence="13">CRISPR (clustered regularly interspaced short palindromic repeat) is an adaptive immune system that provides protection against mobile genetic elements (viruses, transposable elements and conjugative plasmids). CRISPR clusters contain spacers, sequences complementary to antecedent mobile elements, and target invading nucleic acids. CRISPR clusters are transcribed and processed into CRISPR RNA (crRNA). In type II CRISPR systems correct processing of pre-crRNA requires a trans-encoded small RNA (tracrRNA), endogenous ribonuclease 3 (rnc) and this protein. The tracrRNA serves as a guide for ribonuclease 3-aided processing of pre-crRNA. Subsequently Cas9/crRNA/tracrRNA endonucleolytically cleaves linear or circular dsDNA target complementary to the spacer; Cas9 is inactive in the absence of the 2 guide RNAs (gRNA). Cas9 recognizes the protospacer adjacent motif (PAM) in the CRISPR repeat sequences to help distinguish self versus nonself, as targets within the bacterial CRISPR locus do not have PAMs. PAM recognition is also required for catalytic activity.</text>
</comment>
<proteinExistence type="inferred from homology"/>
<evidence type="ECO:0000256" key="9">
    <source>
        <dbReference type="ARBA" id="ARBA00023118"/>
    </source>
</evidence>
<comment type="similarity">
    <text evidence="2">Belongs to the CRISPR-associated protein Cas9 family. Subtype II-A subfamily.</text>
</comment>
<organism evidence="15 16">
    <name type="scientific">Anaerococcus tetradius</name>
    <dbReference type="NCBI Taxonomy" id="33036"/>
    <lineage>
        <taxon>Bacteria</taxon>
        <taxon>Bacillati</taxon>
        <taxon>Bacillota</taxon>
        <taxon>Tissierellia</taxon>
        <taxon>Tissierellales</taxon>
        <taxon>Peptoniphilaceae</taxon>
        <taxon>Anaerococcus</taxon>
    </lineage>
</organism>
<dbReference type="Pfam" id="PF22702">
    <property type="entry name" value="Cas9_RuvC"/>
    <property type="match status" value="1"/>
</dbReference>
<dbReference type="Gene3D" id="1.10.30.50">
    <property type="match status" value="1"/>
</dbReference>
<dbReference type="Pfam" id="PF16595">
    <property type="entry name" value="Cas9_PI"/>
    <property type="match status" value="1"/>
</dbReference>
<keyword evidence="4" id="KW-0479">Metal-binding</keyword>
<comment type="domain">
    <text evidence="13">Has 2 endonuclease domains. The discontinuous RuvC-like domain cleaves the target DNA noncomplementary to crRNA while the HNH nuclease domain cleaves the target DNA complementary to crRNA.</text>
</comment>
<comment type="similarity">
    <text evidence="13">Belongs to the CRISPR-associated Cas9 family.</text>
</comment>
<keyword evidence="9 13" id="KW-0051">Antiviral defense</keyword>
<dbReference type="PROSITE" id="PS51749">
    <property type="entry name" value="HNH_CAS9"/>
    <property type="match status" value="1"/>
</dbReference>
<evidence type="ECO:0000256" key="13">
    <source>
        <dbReference type="HAMAP-Rule" id="MF_01480"/>
    </source>
</evidence>
<dbReference type="InterPro" id="IPR032240">
    <property type="entry name" value="Cas9_REC"/>
</dbReference>
<evidence type="ECO:0000256" key="8">
    <source>
        <dbReference type="ARBA" id="ARBA00022884"/>
    </source>
</evidence>
<dbReference type="InterPro" id="IPR001611">
    <property type="entry name" value="Leu-rich_rpt"/>
</dbReference>
<evidence type="ECO:0000256" key="4">
    <source>
        <dbReference type="ARBA" id="ARBA00022723"/>
    </source>
</evidence>
<evidence type="ECO:0000313" key="15">
    <source>
        <dbReference type="EMBL" id="KWZ77895.1"/>
    </source>
</evidence>
<feature type="domain" description="HNH Cas9-type" evidence="14">
    <location>
        <begin position="788"/>
        <end position="955"/>
    </location>
</feature>
<comment type="caution">
    <text evidence="13">Lacks conserved residue(s) required for the propagation of feature annotation.</text>
</comment>
<dbReference type="HAMAP" id="MF_01480">
    <property type="entry name" value="Cas9"/>
    <property type="match status" value="1"/>
</dbReference>
<keyword evidence="11" id="KW-0464">Manganese</keyword>
<dbReference type="InterPro" id="IPR028629">
    <property type="entry name" value="Cas9"/>
</dbReference>
<dbReference type="OrthoDB" id="9757607at2"/>
<dbReference type="GO" id="GO:0043571">
    <property type="term" value="P:maintenance of CRISPR repeat elements"/>
    <property type="evidence" value="ECO:0007669"/>
    <property type="project" value="UniProtKB-UniRule"/>
</dbReference>
<evidence type="ECO:0000313" key="16">
    <source>
        <dbReference type="Proteomes" id="UP000070383"/>
    </source>
</evidence>
<keyword evidence="5 13" id="KW-0255">Endonuclease</keyword>
<dbReference type="GO" id="GO:0003723">
    <property type="term" value="F:RNA binding"/>
    <property type="evidence" value="ECO:0007669"/>
    <property type="project" value="UniProtKB-UniRule"/>
</dbReference>
<dbReference type="EC" id="3.1.-.-" evidence="13"/>
<accession>A0A133KEN0</accession>
<comment type="subunit">
    <text evidence="12 13">Monomer. Binds crRNA and tracrRNA.</text>
</comment>
<name>A0A133KEN0_9FIRM</name>
<keyword evidence="16" id="KW-1185">Reference proteome</keyword>
<evidence type="ECO:0000256" key="7">
    <source>
        <dbReference type="ARBA" id="ARBA00022842"/>
    </source>
</evidence>
<gene>
    <name evidence="13" type="primary">cas9</name>
    <name evidence="15" type="ORF">HMPREF3200_01104</name>
</gene>
<dbReference type="InterPro" id="IPR055228">
    <property type="entry name" value="Cas9_RuvC"/>
</dbReference>